<gene>
    <name evidence="2" type="ORF">GRI43_01280</name>
</gene>
<proteinExistence type="predicted"/>
<keyword evidence="1" id="KW-0812">Transmembrane</keyword>
<organism evidence="2 3">
    <name type="scientific">Pontixanthobacter luteolus</name>
    <dbReference type="NCBI Taxonomy" id="295089"/>
    <lineage>
        <taxon>Bacteria</taxon>
        <taxon>Pseudomonadati</taxon>
        <taxon>Pseudomonadota</taxon>
        <taxon>Alphaproteobacteria</taxon>
        <taxon>Sphingomonadales</taxon>
        <taxon>Erythrobacteraceae</taxon>
        <taxon>Pontixanthobacter</taxon>
    </lineage>
</organism>
<name>A0A6I4V0V0_9SPHN</name>
<dbReference type="RefSeq" id="WP_160729304.1">
    <property type="nucleotide sequence ID" value="NZ_WTYP01000001.1"/>
</dbReference>
<accession>A0A6I4V0V0</accession>
<dbReference type="AlphaFoldDB" id="A0A6I4V0V0"/>
<feature type="transmembrane region" description="Helical" evidence="1">
    <location>
        <begin position="12"/>
        <end position="30"/>
    </location>
</feature>
<sequence>MKTEKLFAEVFRWTFIVLVVIGIPSAGFWMDRIPTAAFFGFGIFMTAVVVPIIHVFRCANCGVSWFFNPNAPLAAFAGIDLFAKIPSRCRKCGSNLKIRARF</sequence>
<keyword evidence="1" id="KW-0472">Membrane</keyword>
<protein>
    <submittedName>
        <fullName evidence="2">Uncharacterized protein</fullName>
    </submittedName>
</protein>
<evidence type="ECO:0000313" key="2">
    <source>
        <dbReference type="EMBL" id="MXP46024.1"/>
    </source>
</evidence>
<keyword evidence="3" id="KW-1185">Reference proteome</keyword>
<evidence type="ECO:0000256" key="1">
    <source>
        <dbReference type="SAM" id="Phobius"/>
    </source>
</evidence>
<dbReference type="EMBL" id="WTYP01000001">
    <property type="protein sequence ID" value="MXP46024.1"/>
    <property type="molecule type" value="Genomic_DNA"/>
</dbReference>
<comment type="caution">
    <text evidence="2">The sequence shown here is derived from an EMBL/GenBank/DDBJ whole genome shotgun (WGS) entry which is preliminary data.</text>
</comment>
<dbReference type="Proteomes" id="UP000471435">
    <property type="component" value="Unassembled WGS sequence"/>
</dbReference>
<reference evidence="2 3" key="1">
    <citation type="submission" date="2019-12" db="EMBL/GenBank/DDBJ databases">
        <title>Genomic-based taxomic classification of the family Erythrobacteraceae.</title>
        <authorList>
            <person name="Xu L."/>
        </authorList>
    </citation>
    <scope>NUCLEOTIDE SEQUENCE [LARGE SCALE GENOMIC DNA]</scope>
    <source>
        <strain evidence="2 3">SW-109</strain>
    </source>
</reference>
<keyword evidence="1" id="KW-1133">Transmembrane helix</keyword>
<feature type="transmembrane region" description="Helical" evidence="1">
    <location>
        <begin position="36"/>
        <end position="56"/>
    </location>
</feature>
<evidence type="ECO:0000313" key="3">
    <source>
        <dbReference type="Proteomes" id="UP000471435"/>
    </source>
</evidence>